<name>A0ABT1A2I3_9PSEU</name>
<protein>
    <submittedName>
        <fullName evidence="2">NIPSNAP family protein</fullName>
    </submittedName>
</protein>
<dbReference type="Pfam" id="PF07978">
    <property type="entry name" value="NIPSNAP"/>
    <property type="match status" value="1"/>
</dbReference>
<proteinExistence type="predicted"/>
<comment type="caution">
    <text evidence="2">The sequence shown here is derived from an EMBL/GenBank/DDBJ whole genome shotgun (WGS) entry which is preliminary data.</text>
</comment>
<feature type="domain" description="NIPSNAP" evidence="1">
    <location>
        <begin position="14"/>
        <end position="104"/>
    </location>
</feature>
<dbReference type="InterPro" id="IPR011008">
    <property type="entry name" value="Dimeric_a/b-barrel"/>
</dbReference>
<reference evidence="2" key="1">
    <citation type="submission" date="2021-04" db="EMBL/GenBank/DDBJ databases">
        <title>Pseudonocardia sp. nov., isolated from sandy soil of mangrove forest.</title>
        <authorList>
            <person name="Zan Z."/>
            <person name="Huang R."/>
            <person name="Liu W."/>
        </authorList>
    </citation>
    <scope>NUCLEOTIDE SEQUENCE</scope>
    <source>
        <strain evidence="2">S2-4</strain>
    </source>
</reference>
<dbReference type="Proteomes" id="UP001165283">
    <property type="component" value="Unassembled WGS sequence"/>
</dbReference>
<dbReference type="SUPFAM" id="SSF54909">
    <property type="entry name" value="Dimeric alpha+beta barrel"/>
    <property type="match status" value="1"/>
</dbReference>
<evidence type="ECO:0000313" key="3">
    <source>
        <dbReference type="Proteomes" id="UP001165283"/>
    </source>
</evidence>
<dbReference type="EMBL" id="JAGSOV010000040">
    <property type="protein sequence ID" value="MCO1657203.1"/>
    <property type="molecule type" value="Genomic_DNA"/>
</dbReference>
<keyword evidence="3" id="KW-1185">Reference proteome</keyword>
<dbReference type="Gene3D" id="3.30.70.100">
    <property type="match status" value="1"/>
</dbReference>
<sequence>MSGEAGYGPRVSIVELRQYTLHPGRRDELVELFEREFVESQDELGARVVGTFREPARPDRFVWIREFDDMTARLAALTAFYTGPVWKANSAAANATMIDSDDVFLLESVAGAFGLGERAPVGAGEPGTSRVLAVVHLADAAPDPAEVEEALGVAPVVLRSAPYENDFTALPVRDERVVVRFAAYPTADDAAAARARLAPGALQVLELEPTARSAYRW</sequence>
<gene>
    <name evidence="2" type="ORF">KDL28_19265</name>
</gene>
<evidence type="ECO:0000313" key="2">
    <source>
        <dbReference type="EMBL" id="MCO1657203.1"/>
    </source>
</evidence>
<dbReference type="InterPro" id="IPR012577">
    <property type="entry name" value="NIPSNAP"/>
</dbReference>
<evidence type="ECO:0000259" key="1">
    <source>
        <dbReference type="Pfam" id="PF07978"/>
    </source>
</evidence>
<accession>A0ABT1A2I3</accession>
<organism evidence="2 3">
    <name type="scientific">Pseudonocardia humida</name>
    <dbReference type="NCBI Taxonomy" id="2800819"/>
    <lineage>
        <taxon>Bacteria</taxon>
        <taxon>Bacillati</taxon>
        <taxon>Actinomycetota</taxon>
        <taxon>Actinomycetes</taxon>
        <taxon>Pseudonocardiales</taxon>
        <taxon>Pseudonocardiaceae</taxon>
        <taxon>Pseudonocardia</taxon>
    </lineage>
</organism>